<accession>A0ABS7JFP9</accession>
<reference evidence="1 2" key="1">
    <citation type="submission" date="2021-08" db="EMBL/GenBank/DDBJ databases">
        <title>Comparative Genomics Analysis of the Genus Qipengyuania Reveals Extensive Genetic Diversity and Metabolic Versatility, Including the Description of Fifteen Novel Species.</title>
        <authorList>
            <person name="Liu Y."/>
        </authorList>
    </citation>
    <scope>NUCLEOTIDE SEQUENCE [LARGE SCALE GENOMIC DNA]</scope>
    <source>
        <strain evidence="1 2">GH25</strain>
    </source>
</reference>
<keyword evidence="2" id="KW-1185">Reference proteome</keyword>
<gene>
    <name evidence="1" type="ORF">K3177_10030</name>
</gene>
<dbReference type="Proteomes" id="UP000776651">
    <property type="component" value="Unassembled WGS sequence"/>
</dbReference>
<dbReference type="EMBL" id="JAIGNQ010000003">
    <property type="protein sequence ID" value="MBX7488851.1"/>
    <property type="molecule type" value="Genomic_DNA"/>
</dbReference>
<dbReference type="RefSeq" id="WP_221598165.1">
    <property type="nucleotide sequence ID" value="NZ_JAIGNQ010000003.1"/>
</dbReference>
<evidence type="ECO:0000313" key="2">
    <source>
        <dbReference type="Proteomes" id="UP000776651"/>
    </source>
</evidence>
<sequence>MFGRSFTGGIAVLTRLDEKLLLALRTGKHFKRNPGDVIELLSQHLEPSESEEDSGNEARASARRLVADGLAISVPDTYRPNRPYLRITDDGMAYADILAENNRERTLLERIKAVPRSDWIALVAVAVSLIALLKD</sequence>
<comment type="caution">
    <text evidence="1">The sequence shown here is derived from an EMBL/GenBank/DDBJ whole genome shotgun (WGS) entry which is preliminary data.</text>
</comment>
<proteinExistence type="predicted"/>
<evidence type="ECO:0000313" key="1">
    <source>
        <dbReference type="EMBL" id="MBX7488851.1"/>
    </source>
</evidence>
<organism evidence="1 2">
    <name type="scientific">Qipengyuania pacifica</name>
    <dbReference type="NCBI Taxonomy" id="2860199"/>
    <lineage>
        <taxon>Bacteria</taxon>
        <taxon>Pseudomonadati</taxon>
        <taxon>Pseudomonadota</taxon>
        <taxon>Alphaproteobacteria</taxon>
        <taxon>Sphingomonadales</taxon>
        <taxon>Erythrobacteraceae</taxon>
        <taxon>Qipengyuania</taxon>
    </lineage>
</organism>
<protein>
    <submittedName>
        <fullName evidence="1">Uncharacterized protein</fullName>
    </submittedName>
</protein>
<name>A0ABS7JFP9_9SPHN</name>